<evidence type="ECO:0000313" key="3">
    <source>
        <dbReference type="Proteomes" id="UP000266206"/>
    </source>
</evidence>
<dbReference type="AlphaFoldDB" id="A0A3A1YX14"/>
<proteinExistence type="predicted"/>
<feature type="transmembrane region" description="Helical" evidence="1">
    <location>
        <begin position="13"/>
        <end position="34"/>
    </location>
</feature>
<keyword evidence="1" id="KW-0472">Membrane</keyword>
<feature type="transmembrane region" description="Helical" evidence="1">
    <location>
        <begin position="110"/>
        <end position="131"/>
    </location>
</feature>
<evidence type="ECO:0000256" key="1">
    <source>
        <dbReference type="SAM" id="Phobius"/>
    </source>
</evidence>
<organism evidence="2 3">
    <name type="scientific">Neopusillimonas maritima</name>
    <dbReference type="NCBI Taxonomy" id="2026239"/>
    <lineage>
        <taxon>Bacteria</taxon>
        <taxon>Pseudomonadati</taxon>
        <taxon>Pseudomonadota</taxon>
        <taxon>Betaproteobacteria</taxon>
        <taxon>Burkholderiales</taxon>
        <taxon>Alcaligenaceae</taxon>
        <taxon>Neopusillimonas</taxon>
    </lineage>
</organism>
<keyword evidence="1" id="KW-0812">Transmembrane</keyword>
<name>A0A3A1YX14_9BURK</name>
<gene>
    <name evidence="2" type="ORF">CJP73_07710</name>
</gene>
<dbReference type="RefSeq" id="WP_119516025.1">
    <property type="nucleotide sequence ID" value="NZ_NQYH01000005.1"/>
</dbReference>
<protein>
    <submittedName>
        <fullName evidence="2">Uncharacterized protein</fullName>
    </submittedName>
</protein>
<reference evidence="2 3" key="1">
    <citation type="submission" date="2017-08" db="EMBL/GenBank/DDBJ databases">
        <title>Pusillimonas indicus sp. nov., a member of the family Alcaligenaceae isolated from surface seawater.</title>
        <authorList>
            <person name="Li J."/>
        </authorList>
    </citation>
    <scope>NUCLEOTIDE SEQUENCE [LARGE SCALE GENOMIC DNA]</scope>
    <source>
        <strain evidence="2 3">L52-1-41</strain>
    </source>
</reference>
<dbReference type="Proteomes" id="UP000266206">
    <property type="component" value="Unassembled WGS sequence"/>
</dbReference>
<feature type="transmembrane region" description="Helical" evidence="1">
    <location>
        <begin position="55"/>
        <end position="73"/>
    </location>
</feature>
<keyword evidence="1" id="KW-1133">Transmembrane helix</keyword>
<sequence length="173" mass="18490">MQWQAFLENTQELAQAIITLLVSAASILVGLWIIATGLFKMVQYAQGQRQGQPTLAPIAINFVVGVLMLRLAMTAGDVVQMLFGTGIQAPMSAMQYMPEEISGSETMQQALQIGIWWVAAIGWVAVFRGLLLWNDLSKGQSGSENAGWRGLVHVLGGAAAINIGGLVQSLFSG</sequence>
<accession>A0A3A1YX14</accession>
<evidence type="ECO:0000313" key="2">
    <source>
        <dbReference type="EMBL" id="RIY41024.1"/>
    </source>
</evidence>
<dbReference type="EMBL" id="NQYH01000005">
    <property type="protein sequence ID" value="RIY41024.1"/>
    <property type="molecule type" value="Genomic_DNA"/>
</dbReference>
<feature type="transmembrane region" description="Helical" evidence="1">
    <location>
        <begin position="151"/>
        <end position="171"/>
    </location>
</feature>
<dbReference type="OrthoDB" id="9089417at2"/>
<comment type="caution">
    <text evidence="2">The sequence shown here is derived from an EMBL/GenBank/DDBJ whole genome shotgun (WGS) entry which is preliminary data.</text>
</comment>